<dbReference type="GeneTree" id="ENSGT00940000154063"/>
<dbReference type="InterPro" id="IPR036595">
    <property type="entry name" value="A-macroglobulin_rcpt-bd_sf"/>
</dbReference>
<dbReference type="Pfam" id="PF17791">
    <property type="entry name" value="MG3"/>
    <property type="match status" value="1"/>
</dbReference>
<dbReference type="InterPro" id="IPR002890">
    <property type="entry name" value="MG2"/>
</dbReference>
<keyword evidence="5" id="KW-0472">Membrane</keyword>
<dbReference type="SUPFAM" id="SSF49410">
    <property type="entry name" value="Alpha-macroglobulin receptor domain"/>
    <property type="match status" value="1"/>
</dbReference>
<dbReference type="OrthoDB" id="6359008at2759"/>
<reference evidence="8 9" key="1">
    <citation type="submission" date="2019-04" db="EMBL/GenBank/DDBJ databases">
        <authorList>
            <consortium name="Wellcome Sanger Institute Data Sharing"/>
        </authorList>
    </citation>
    <scope>NUCLEOTIDE SEQUENCE [LARGE SCALE GENOMIC DNA]</scope>
</reference>
<dbReference type="Gene3D" id="2.60.40.1930">
    <property type="match status" value="4"/>
</dbReference>
<dbReference type="SMART" id="SM00104">
    <property type="entry name" value="ANATO"/>
    <property type="match status" value="1"/>
</dbReference>
<accession>A0A8C9WRI1</accession>
<evidence type="ECO:0000313" key="8">
    <source>
        <dbReference type="Ensembl" id="ENSSFOP00015078776.1"/>
    </source>
</evidence>
<keyword evidence="5" id="KW-1133">Transmembrane helix</keyword>
<dbReference type="InterPro" id="IPR040839">
    <property type="entry name" value="MG4"/>
</dbReference>
<evidence type="ECO:0000256" key="3">
    <source>
        <dbReference type="ARBA" id="ARBA00022966"/>
    </source>
</evidence>
<dbReference type="Pfam" id="PF01835">
    <property type="entry name" value="MG2"/>
    <property type="match status" value="1"/>
</dbReference>
<dbReference type="InterPro" id="IPR009048">
    <property type="entry name" value="A-macroglobulin_rcpt-bd"/>
</dbReference>
<dbReference type="FunFam" id="2.40.50.120:FF:000013">
    <property type="entry name" value="Complement C3"/>
    <property type="match status" value="1"/>
</dbReference>
<dbReference type="Pfam" id="PF00207">
    <property type="entry name" value="A2M"/>
    <property type="match status" value="1"/>
</dbReference>
<dbReference type="Pfam" id="PF07703">
    <property type="entry name" value="A2M_BRD"/>
    <property type="match status" value="1"/>
</dbReference>
<evidence type="ECO:0000256" key="2">
    <source>
        <dbReference type="ARBA" id="ARBA00022525"/>
    </source>
</evidence>
<dbReference type="Pfam" id="PF17790">
    <property type="entry name" value="MG1"/>
    <property type="match status" value="1"/>
</dbReference>
<dbReference type="Gene3D" id="2.40.50.120">
    <property type="match status" value="1"/>
</dbReference>
<dbReference type="SUPFAM" id="SSF47686">
    <property type="entry name" value="Anaphylotoxins (complement system)"/>
    <property type="match status" value="1"/>
</dbReference>
<dbReference type="PANTHER" id="PTHR11412:SF81">
    <property type="entry name" value="COMPLEMENT C3"/>
    <property type="match status" value="1"/>
</dbReference>
<keyword evidence="2" id="KW-0964">Secreted</keyword>
<dbReference type="Pfam" id="PF07678">
    <property type="entry name" value="TED_complement"/>
    <property type="match status" value="1"/>
</dbReference>
<dbReference type="CDD" id="cd02896">
    <property type="entry name" value="complement_C3_C4_C5"/>
    <property type="match status" value="1"/>
</dbReference>
<evidence type="ECO:0000256" key="1">
    <source>
        <dbReference type="ARBA" id="ARBA00004613"/>
    </source>
</evidence>
<name>A0A8C9WRI1_SCLFO</name>
<evidence type="ECO:0000259" key="7">
    <source>
        <dbReference type="PROSITE" id="PS50189"/>
    </source>
</evidence>
<dbReference type="SMART" id="SM01419">
    <property type="entry name" value="Thiol-ester_cl"/>
    <property type="match status" value="1"/>
</dbReference>
<dbReference type="SUPFAM" id="SSF48239">
    <property type="entry name" value="Terpenoid cyclases/Protein prenyltransferases"/>
    <property type="match status" value="1"/>
</dbReference>
<protein>
    <submittedName>
        <fullName evidence="8">Complement C3</fullName>
    </submittedName>
</protein>
<dbReference type="SMART" id="SM01360">
    <property type="entry name" value="A2M"/>
    <property type="match status" value="1"/>
</dbReference>
<dbReference type="SMART" id="SM01361">
    <property type="entry name" value="A2M_recep"/>
    <property type="match status" value="1"/>
</dbReference>
<dbReference type="FunFam" id="2.60.40.1930:FF:000008">
    <property type="entry name" value="Complement C3"/>
    <property type="match status" value="1"/>
</dbReference>
<dbReference type="Gene3D" id="2.20.130.20">
    <property type="match status" value="1"/>
</dbReference>
<evidence type="ECO:0000256" key="4">
    <source>
        <dbReference type="ARBA" id="ARBA00023157"/>
    </source>
</evidence>
<dbReference type="Pfam" id="PF01759">
    <property type="entry name" value="NTR"/>
    <property type="match status" value="1"/>
</dbReference>
<gene>
    <name evidence="8" type="primary">C3</name>
</gene>
<dbReference type="Gene3D" id="2.60.40.690">
    <property type="entry name" value="Alpha-macroglobulin, receptor-binding domain"/>
    <property type="match status" value="1"/>
</dbReference>
<dbReference type="FunFam" id="2.60.40.10:FF:000155">
    <property type="entry name" value="complement C3 isoform X1"/>
    <property type="match status" value="1"/>
</dbReference>
<dbReference type="Gene3D" id="1.20.91.20">
    <property type="entry name" value="Anaphylotoxins (complement system)"/>
    <property type="match status" value="1"/>
</dbReference>
<dbReference type="InterPro" id="IPR001599">
    <property type="entry name" value="Macroglobln_a2"/>
</dbReference>
<evidence type="ECO:0000313" key="9">
    <source>
        <dbReference type="Proteomes" id="UP000694397"/>
    </source>
</evidence>
<dbReference type="Pfam" id="PF01821">
    <property type="entry name" value="ANATO"/>
    <property type="match status" value="1"/>
</dbReference>
<dbReference type="Pfam" id="PF17789">
    <property type="entry name" value="MG4"/>
    <property type="match status" value="1"/>
</dbReference>
<dbReference type="PROSITE" id="PS01177">
    <property type="entry name" value="ANAPHYLATOXIN_1"/>
    <property type="match status" value="1"/>
</dbReference>
<dbReference type="PROSITE" id="PS00477">
    <property type="entry name" value="ALPHA_2_MACROGLOBULIN"/>
    <property type="match status" value="1"/>
</dbReference>
<dbReference type="InterPro" id="IPR013783">
    <property type="entry name" value="Ig-like_fold"/>
</dbReference>
<dbReference type="Gene3D" id="2.60.40.1940">
    <property type="match status" value="1"/>
</dbReference>
<dbReference type="PROSITE" id="PS01178">
    <property type="entry name" value="ANAPHYLATOXIN_2"/>
    <property type="match status" value="1"/>
</dbReference>
<comment type="subcellular location">
    <subcellularLocation>
        <location evidence="1">Secreted</location>
    </subcellularLocation>
</comment>
<dbReference type="Ensembl" id="ENSSFOT00015064334.1">
    <property type="protein sequence ID" value="ENSSFOP00015078776.1"/>
    <property type="gene ID" value="ENSSFOG00015024438.1"/>
</dbReference>
<dbReference type="SMART" id="SM00643">
    <property type="entry name" value="C345C"/>
    <property type="match status" value="1"/>
</dbReference>
<dbReference type="InterPro" id="IPR008993">
    <property type="entry name" value="TIMP-like_OB-fold"/>
</dbReference>
<dbReference type="Gene3D" id="1.50.10.20">
    <property type="match status" value="1"/>
</dbReference>
<dbReference type="Gene3D" id="6.20.50.160">
    <property type="match status" value="1"/>
</dbReference>
<dbReference type="InterPro" id="IPR019742">
    <property type="entry name" value="MacrogloblnA2_CS"/>
</dbReference>
<dbReference type="PANTHER" id="PTHR11412">
    <property type="entry name" value="MACROGLOBULIN / COMPLEMENT"/>
    <property type="match status" value="1"/>
</dbReference>
<keyword evidence="5" id="KW-0812">Transmembrane</keyword>
<dbReference type="InterPro" id="IPR041425">
    <property type="entry name" value="C3/4/5_MG1"/>
</dbReference>
<dbReference type="GO" id="GO:0005615">
    <property type="term" value="C:extracellular space"/>
    <property type="evidence" value="ECO:0007669"/>
    <property type="project" value="InterPro"/>
</dbReference>
<dbReference type="SMART" id="SM01359">
    <property type="entry name" value="A2M_N_2"/>
    <property type="match status" value="1"/>
</dbReference>
<evidence type="ECO:0000259" key="6">
    <source>
        <dbReference type="PROSITE" id="PS01178"/>
    </source>
</evidence>
<keyword evidence="4" id="KW-1015">Disulfide bond</keyword>
<dbReference type="InterPro" id="IPR000020">
    <property type="entry name" value="Anaphylatoxin/fibulin"/>
</dbReference>
<reference evidence="8" key="2">
    <citation type="submission" date="2025-08" db="UniProtKB">
        <authorList>
            <consortium name="Ensembl"/>
        </authorList>
    </citation>
    <scope>IDENTIFICATION</scope>
</reference>
<dbReference type="InterPro" id="IPR008930">
    <property type="entry name" value="Terpenoid_cyclase/PrenylTrfase"/>
</dbReference>
<dbReference type="InterPro" id="IPR041555">
    <property type="entry name" value="MG3"/>
</dbReference>
<feature type="transmembrane region" description="Helical" evidence="5">
    <location>
        <begin position="35"/>
        <end position="56"/>
    </location>
</feature>
<dbReference type="PROSITE" id="PS50189">
    <property type="entry name" value="NTR"/>
    <property type="match status" value="1"/>
</dbReference>
<keyword evidence="9" id="KW-1185">Reference proteome</keyword>
<proteinExistence type="predicted"/>
<keyword evidence="3" id="KW-0882">Thioester bond</keyword>
<dbReference type="InterPro" id="IPR018081">
    <property type="entry name" value="Anaphylatoxin_comp_syst"/>
</dbReference>
<reference evidence="8" key="3">
    <citation type="submission" date="2025-09" db="UniProtKB">
        <authorList>
            <consortium name="Ensembl"/>
        </authorList>
    </citation>
    <scope>IDENTIFICATION</scope>
</reference>
<dbReference type="Gene3D" id="2.60.40.10">
    <property type="entry name" value="Immunoglobulins"/>
    <property type="match status" value="2"/>
</dbReference>
<dbReference type="Pfam" id="PF07677">
    <property type="entry name" value="A2M_recep"/>
    <property type="match status" value="1"/>
</dbReference>
<dbReference type="FunFam" id="2.60.40.1940:FF:000001">
    <property type="entry name" value="Complement component C3"/>
    <property type="match status" value="1"/>
</dbReference>
<dbReference type="InterPro" id="IPR018933">
    <property type="entry name" value="Netrin_module_non-TIMP"/>
</dbReference>
<dbReference type="InterPro" id="IPR001134">
    <property type="entry name" value="Netrin_domain"/>
</dbReference>
<dbReference type="Gene3D" id="2.60.120.1540">
    <property type="match status" value="1"/>
</dbReference>
<dbReference type="GO" id="GO:0004866">
    <property type="term" value="F:endopeptidase inhibitor activity"/>
    <property type="evidence" value="ECO:0007669"/>
    <property type="project" value="InterPro"/>
</dbReference>
<dbReference type="InterPro" id="IPR011626">
    <property type="entry name" value="Alpha-macroglobulin_TED"/>
</dbReference>
<dbReference type="InterPro" id="IPR011625">
    <property type="entry name" value="A2M_N_BRD"/>
</dbReference>
<organism evidence="8 9">
    <name type="scientific">Scleropages formosus</name>
    <name type="common">Asian bonytongue</name>
    <name type="synonym">Osteoglossum formosum</name>
    <dbReference type="NCBI Taxonomy" id="113540"/>
    <lineage>
        <taxon>Eukaryota</taxon>
        <taxon>Metazoa</taxon>
        <taxon>Chordata</taxon>
        <taxon>Craniata</taxon>
        <taxon>Vertebrata</taxon>
        <taxon>Euteleostomi</taxon>
        <taxon>Actinopterygii</taxon>
        <taxon>Neopterygii</taxon>
        <taxon>Teleostei</taxon>
        <taxon>Osteoglossocephala</taxon>
        <taxon>Osteoglossomorpha</taxon>
        <taxon>Osteoglossiformes</taxon>
        <taxon>Osteoglossidae</taxon>
        <taxon>Scleropages</taxon>
    </lineage>
</organism>
<feature type="domain" description="Anaphylatoxin-like" evidence="6">
    <location>
        <begin position="680"/>
        <end position="715"/>
    </location>
</feature>
<feature type="domain" description="NTR" evidence="7">
    <location>
        <begin position="1449"/>
        <end position="1593"/>
    </location>
</feature>
<evidence type="ECO:0000256" key="5">
    <source>
        <dbReference type="SAM" id="Phobius"/>
    </source>
</evidence>
<sequence>MEGLGEGSTVIKECARRGRALRRHRGAEMCLKMEFLWLAALVLSLPALSLCSPLYIMSAPNALRVGSKENVFVEAQEYTGAPVEVTITAKEFPAKLREFLNHKVTLNSDNSYQLKEDFFDKDSNKKQFVYLEAKFPQHTLQKVALLSFQSGFIFVQTDKTIYTPTSKVHYRLFTTNPSIEPIENGVSVEMMTPDGIIVFRDQVFPNKGVQSGVYELPEVVRSVLELCLSLNIVVLPTFEIKLIPRQSFFYVDDRELTVDITAKYLYGKDVTGKAFVVFGVMTQEGKKSFPGSLQRVDIIEGKGTATLKREHIVQISPDINQLLGLPIYVTVNVLTRTGTEMVEGEKTGILIVTSPYTIHFKKTPKFFKPGMPFDITVYVTNPDDSPAAGIRLKATPGPVHGVTKANGMARLTVNTGGQVADLQITVKVKIQTMVAKPYQTYKNTKNYLHIGIQATELEIGDNLQVNLNLANDNPGVQNEITQFTYLVVNKGQIVLANRQERKQGQSLVTLTLPVTKDMVPSFRFVAYYHLGADQVVSDAVWVDVKDTCMGKLKVTSTRSQYEPRKSFTLSIEGDPGAKVGLVAVDKGVYVLNSKHRLSQSKIWDIVEKHDVGCTAGSGQNSMEVFYDAGLMFLSNGNVETRSRSEPECPAVAKRRRRSLTLIDIKNSLESQYSVPLMKECCMDGMRDNLMDLSCERRSQYIIDGADCVKAFLHCCSEVTKKREEAAKETDVFSRSSDDDNYISDRDIELCDIRTHTPLVQLKDTITTWEVTAIGLSGTHGICMADPFEMTVMKNFFIDLKLPYSAVRNEQLEIKAVLYNYVEDNLKVRVDLMETESVCSAASKKRRYREEVEVPPMSSVSVPFVIIPMATGEHSIEVKAAVYDSFLTDGVKKNLRVVVNAILLCCSVLSDGKQFETIKGVEPKNRVPGSPAETYISVTGEQLSQTIQAAISGSPLGNLITQPSGCGEQNMVGLTGPVIATHYLDNTGQWEKAGVEKRETAIKYIHQGYTQELTFRKTDGSYAAWLKRPSSTWLTAYVTKVFSMAYKLISIEEDVICSAAKWLILNAQQPDGIFREDAPVSHAGMVGNVRGKDADASLTAFVLIALQEAQPICGVERSLPDSIKKAREFLSRRINSLTDSYAVAITSYALANEGQHKLDILLRFASPGKRAHRNKSHWPVTGSHLFTLEATGYALLALVKAKEFDKAGKVVEWLTQQRFYGGGYGSTQATIIVFQAVAQYHMDVGPVKDIDLLVDISVAGRSRPIAYTFNKNNAFLTRSLKVNIFLQVMTLYNAIPTEEKQDCKNFELFMWCLLSHVCFLTRFLSTERDATMSILDITLLTGFVADEEDLRALTRGKDRYVQKFEMDKQLSEKGSLILYMDKVSRNLPDRVVFRMHKMQKIGLIQPAAVTVYEYYAMENRCTKFYHPEKKDGALNRICHDDVCRCAEENCSMQKKLGKEGDLDRFTEACTAEVDYVYKVQVVHADLSPTLDRFTIKIVELIKEGTDTGVQGKERMFISHPYCREAINLLEKKTYLLMGKSAHLIKEEGKSMMYMVGGGTWIEYWPTPEECQMEKYRQTCLEITDFTTDLFNFGCPN</sequence>
<dbReference type="InterPro" id="IPR050473">
    <property type="entry name" value="A2M/Complement_sys"/>
</dbReference>
<dbReference type="CDD" id="cd00017">
    <property type="entry name" value="ANATO"/>
    <property type="match status" value="1"/>
</dbReference>
<dbReference type="Proteomes" id="UP000694397">
    <property type="component" value="Chromosome 1"/>
</dbReference>
<dbReference type="InterPro" id="IPR047565">
    <property type="entry name" value="Alpha-macroglob_thiol-ester_cl"/>
</dbReference>
<dbReference type="SUPFAM" id="SSF50242">
    <property type="entry name" value="TIMP-like"/>
    <property type="match status" value="1"/>
</dbReference>